<feature type="domain" description="Pyruvate flavodoxin/ferredoxin oxidoreductase pyrimidine binding" evidence="3">
    <location>
        <begin position="193"/>
        <end position="432"/>
    </location>
</feature>
<proteinExistence type="predicted"/>
<dbReference type="AlphaFoldDB" id="V7I5U4"/>
<dbReference type="SUPFAM" id="SSF52518">
    <property type="entry name" value="Thiamin diphosphate-binding fold (THDP-binding)"/>
    <property type="match status" value="1"/>
</dbReference>
<comment type="caution">
    <text evidence="4">The sequence shown here is derived from an EMBL/GenBank/DDBJ whole genome shotgun (WGS) entry which is preliminary data.</text>
</comment>
<dbReference type="Gene3D" id="3.40.50.920">
    <property type="match status" value="1"/>
</dbReference>
<dbReference type="PATRIC" id="fig|994573.3.peg.2326"/>
<evidence type="ECO:0000256" key="1">
    <source>
        <dbReference type="ARBA" id="ARBA00023002"/>
    </source>
</evidence>
<feature type="domain" description="Pyruvate/ketoisovalerate oxidoreductase catalytic" evidence="2">
    <location>
        <begin position="11"/>
        <end position="164"/>
    </location>
</feature>
<dbReference type="NCBIfam" id="TIGR03710">
    <property type="entry name" value="OAFO_sf"/>
    <property type="match status" value="1"/>
</dbReference>
<dbReference type="Pfam" id="PF01855">
    <property type="entry name" value="POR_N"/>
    <property type="match status" value="1"/>
</dbReference>
<dbReference type="SUPFAM" id="SSF52922">
    <property type="entry name" value="TK C-terminal domain-like"/>
    <property type="match status" value="1"/>
</dbReference>
<name>V7I5U4_9CLOT</name>
<evidence type="ECO:0000259" key="2">
    <source>
        <dbReference type="Pfam" id="PF01558"/>
    </source>
</evidence>
<sequence>MKYNILIGGAAGQGMETLSSLLAKLLQRKGYHVFTLQDYMSRVRGGHNFFQVRFGDEEVKSHSEELDGIIALNDETLILHSARLKETGFIICDDEVTSDDPRKISVPAKRLAAESGNPRAASSVQLGALAGLFGLDDLHLDTILSEKFDEKVAGENLAAFHRGLTLTSKKFEMGRGLLEGQMLIHGNDSIALGALAAGMKFYSAYPMTPSTSIMSYLVKRARKAKIVVEQAEDEIAAINMAIGASYAGARAMTGTSGGGYSLMVEAVGLAGITETPLVIAEIQRPGPATGLPTRTEQSDLRFVISSSHGEFPKMVIALRNPQDAFYQTARAFDLADKYQLPVIILGDQYLADCTRTVGPFDVRSVEVNRHIADPAPYNEGETYSRYRMTDSGISPRLIPGAIPGTSVNSDSDEHDENGSITESAEVRIMMVDKRDRKFQLLKGEVQEPEFTGTGNPDILLVAWGSLDSPVKEALDILNGDSDLSFGALVFGDIWPLPQRLLLDKAHNARKVVNVEQNHDGQLASLIMQETGLRMDHSILRYDGRPMSGSEIAARLKEALK</sequence>
<dbReference type="PANTHER" id="PTHR32154">
    <property type="entry name" value="PYRUVATE-FLAVODOXIN OXIDOREDUCTASE-RELATED"/>
    <property type="match status" value="1"/>
</dbReference>
<dbReference type="OrthoDB" id="9794954at2"/>
<keyword evidence="5" id="KW-1185">Reference proteome</keyword>
<protein>
    <submittedName>
        <fullName evidence="4">2-oxoacid:ferredoxin oxidoreductase subunit alpha</fullName>
    </submittedName>
</protein>
<dbReference type="InterPro" id="IPR029061">
    <property type="entry name" value="THDP-binding"/>
</dbReference>
<evidence type="ECO:0000259" key="3">
    <source>
        <dbReference type="Pfam" id="PF01855"/>
    </source>
</evidence>
<evidence type="ECO:0000313" key="5">
    <source>
        <dbReference type="Proteomes" id="UP000017747"/>
    </source>
</evidence>
<dbReference type="InterPro" id="IPR050722">
    <property type="entry name" value="Pyruvate:ferred/Flavod_OxRd"/>
</dbReference>
<accession>V7I5U4</accession>
<dbReference type="eggNOG" id="COG1014">
    <property type="taxonomic scope" value="Bacteria"/>
</dbReference>
<dbReference type="GO" id="GO:0006979">
    <property type="term" value="P:response to oxidative stress"/>
    <property type="evidence" value="ECO:0007669"/>
    <property type="project" value="TreeGrafter"/>
</dbReference>
<gene>
    <name evidence="4" type="ORF">T472_0212490</name>
</gene>
<keyword evidence="1" id="KW-0560">Oxidoreductase</keyword>
<dbReference type="InterPro" id="IPR002869">
    <property type="entry name" value="Pyrv_flavodox_OxRed_cen"/>
</dbReference>
<dbReference type="Pfam" id="PF01558">
    <property type="entry name" value="POR"/>
    <property type="match status" value="1"/>
</dbReference>
<reference evidence="4 5" key="1">
    <citation type="journal article" date="2014" name="Genome Announc.">
        <title>Genome Sequence of Youngiibacter fragilis, the Type Strain of the Genus Youngiibacter.</title>
        <authorList>
            <person name="Wawrik C.B."/>
            <person name="Callaghan A.V."/>
            <person name="Stamps B.W."/>
            <person name="Wawrik B."/>
        </authorList>
    </citation>
    <scope>NUCLEOTIDE SEQUENCE [LARGE SCALE GENOMIC DNA]</scope>
    <source>
        <strain evidence="4 5">232.1</strain>
    </source>
</reference>
<dbReference type="EMBL" id="AXUN02000183">
    <property type="protein sequence ID" value="ETA80372.1"/>
    <property type="molecule type" value="Genomic_DNA"/>
</dbReference>
<organism evidence="4 5">
    <name type="scientific">Youngiibacter fragilis 232.1</name>
    <dbReference type="NCBI Taxonomy" id="994573"/>
    <lineage>
        <taxon>Bacteria</taxon>
        <taxon>Bacillati</taxon>
        <taxon>Bacillota</taxon>
        <taxon>Clostridia</taxon>
        <taxon>Eubacteriales</taxon>
        <taxon>Clostridiaceae</taxon>
        <taxon>Youngiibacter</taxon>
    </lineage>
</organism>
<dbReference type="SUPFAM" id="SSF53323">
    <property type="entry name" value="Pyruvate-ferredoxin oxidoreductase, PFOR, domain III"/>
    <property type="match status" value="1"/>
</dbReference>
<dbReference type="GO" id="GO:0016903">
    <property type="term" value="F:oxidoreductase activity, acting on the aldehyde or oxo group of donors"/>
    <property type="evidence" value="ECO:0007669"/>
    <property type="project" value="InterPro"/>
</dbReference>
<dbReference type="Gene3D" id="3.40.920.10">
    <property type="entry name" value="Pyruvate-ferredoxin oxidoreductase, PFOR, domain III"/>
    <property type="match status" value="1"/>
</dbReference>
<evidence type="ECO:0000313" key="4">
    <source>
        <dbReference type="EMBL" id="ETA80372.1"/>
    </source>
</evidence>
<dbReference type="RefSeq" id="WP_023388026.1">
    <property type="nucleotide sequence ID" value="NZ_AXUN02000183.1"/>
</dbReference>
<dbReference type="Proteomes" id="UP000017747">
    <property type="component" value="Unassembled WGS sequence"/>
</dbReference>
<dbReference type="STRING" id="994573.T472_0212490"/>
<dbReference type="FunFam" id="3.40.50.970:FF:000022">
    <property type="entry name" value="2-oxoglutarate ferredoxin oxidoreductase alpha subunit"/>
    <property type="match status" value="1"/>
</dbReference>
<dbReference type="CDD" id="cd07034">
    <property type="entry name" value="TPP_PYR_PFOR_IOR-alpha_like"/>
    <property type="match status" value="1"/>
</dbReference>
<dbReference type="InterPro" id="IPR022367">
    <property type="entry name" value="2-oxoacid/accept_OxRdtase_asu"/>
</dbReference>
<dbReference type="Gene3D" id="3.40.50.970">
    <property type="match status" value="1"/>
</dbReference>
<dbReference type="InterPro" id="IPR002880">
    <property type="entry name" value="Pyrv_Fd/Flavodoxin_OxRdtase_N"/>
</dbReference>
<dbReference type="PANTHER" id="PTHR32154:SF20">
    <property type="entry name" value="2-OXOGLUTARATE OXIDOREDUCTASE SUBUNIT KORA"/>
    <property type="match status" value="1"/>
</dbReference>
<dbReference type="InterPro" id="IPR009014">
    <property type="entry name" value="Transketo_C/PFOR_II"/>
</dbReference>
<dbReference type="eggNOG" id="COG0674">
    <property type="taxonomic scope" value="Bacteria"/>
</dbReference>
<dbReference type="InterPro" id="IPR019752">
    <property type="entry name" value="Pyrv/ketoisovalerate_OxRed_cat"/>
</dbReference>